<dbReference type="Gene3D" id="3.40.50.150">
    <property type="entry name" value="Vaccinia Virus protein VP39"/>
    <property type="match status" value="1"/>
</dbReference>
<dbReference type="GO" id="GO:0032259">
    <property type="term" value="P:methylation"/>
    <property type="evidence" value="ECO:0007669"/>
    <property type="project" value="UniProtKB-KW"/>
</dbReference>
<evidence type="ECO:0000259" key="6">
    <source>
        <dbReference type="Pfam" id="PF05175"/>
    </source>
</evidence>
<protein>
    <recommendedName>
        <fullName evidence="5">Release factor glutamine methyltransferase</fullName>
        <shortName evidence="5">RF MTase</shortName>
        <ecNumber evidence="5">2.1.1.297</ecNumber>
    </recommendedName>
    <alternativeName>
        <fullName evidence="5">N5-glutamine methyltransferase PrmC</fullName>
    </alternativeName>
    <alternativeName>
        <fullName evidence="5">Protein-(glutamine-N5) MTase PrmC</fullName>
    </alternativeName>
    <alternativeName>
        <fullName evidence="5">Protein-glutamine N-methyltransferase PrmC</fullName>
    </alternativeName>
</protein>
<evidence type="ECO:0000256" key="1">
    <source>
        <dbReference type="ARBA" id="ARBA00022603"/>
    </source>
</evidence>
<proteinExistence type="inferred from homology"/>
<dbReference type="NCBIfam" id="TIGR00536">
    <property type="entry name" value="hemK_fam"/>
    <property type="match status" value="1"/>
</dbReference>
<dbReference type="PROSITE" id="PS00092">
    <property type="entry name" value="N6_MTASE"/>
    <property type="match status" value="1"/>
</dbReference>
<dbReference type="PANTHER" id="PTHR18895:SF74">
    <property type="entry name" value="MTRF1L RELEASE FACTOR GLUTAMINE METHYLTRANSFERASE"/>
    <property type="match status" value="1"/>
</dbReference>
<dbReference type="Proteomes" id="UP001597568">
    <property type="component" value="Unassembled WGS sequence"/>
</dbReference>
<dbReference type="Gene3D" id="1.10.8.10">
    <property type="entry name" value="DNA helicase RuvA subunit, C-terminal domain"/>
    <property type="match status" value="1"/>
</dbReference>
<dbReference type="RefSeq" id="WP_380146971.1">
    <property type="nucleotide sequence ID" value="NZ_JBHUOR010000023.1"/>
</dbReference>
<keyword evidence="2 5" id="KW-0808">Transferase</keyword>
<feature type="binding site" evidence="5">
    <location>
        <begin position="191"/>
        <end position="194"/>
    </location>
    <ligand>
        <name>substrate</name>
    </ligand>
</feature>
<dbReference type="Pfam" id="PF17827">
    <property type="entry name" value="PrmC_N"/>
    <property type="match status" value="1"/>
</dbReference>
<comment type="caution">
    <text evidence="5">Lacks conserved residue(s) required for the propagation of feature annotation.</text>
</comment>
<sequence length="287" mass="32126">MNNDSKRVFEALDWASSILEEANCETRVGQLLMQYVLDVDYTHLVMAMQDEVATADLQKFEEAVHTHIGGMPVQYITHHEEFYGRSFYVDENVLIPRPETEELVHYSLQRMRKLFGHDDIQVADIGTGSGAIAISMKKECAKLHVTATDISAAALAVAKRNAEALEADIQFLEGDLTAPIAHQKWDVVLSNPPYIAQSEVAVMDDSVIKHEPHTALFAEEDGLILYRKLAENLPALMNRPGLIGVEIGYLQGNAVAGFFRQHVEHAKVEVVKDMFGQDRMVFCELTK</sequence>
<comment type="catalytic activity">
    <reaction evidence="4 5">
        <text>L-glutaminyl-[peptide chain release factor] + S-adenosyl-L-methionine = N(5)-methyl-L-glutaminyl-[peptide chain release factor] + S-adenosyl-L-homocysteine + H(+)</text>
        <dbReference type="Rhea" id="RHEA:42896"/>
        <dbReference type="Rhea" id="RHEA-COMP:10271"/>
        <dbReference type="Rhea" id="RHEA-COMP:10272"/>
        <dbReference type="ChEBI" id="CHEBI:15378"/>
        <dbReference type="ChEBI" id="CHEBI:30011"/>
        <dbReference type="ChEBI" id="CHEBI:57856"/>
        <dbReference type="ChEBI" id="CHEBI:59789"/>
        <dbReference type="ChEBI" id="CHEBI:61891"/>
        <dbReference type="EC" id="2.1.1.297"/>
    </reaction>
</comment>
<evidence type="ECO:0000259" key="7">
    <source>
        <dbReference type="Pfam" id="PF17827"/>
    </source>
</evidence>
<keyword evidence="3 5" id="KW-0949">S-adenosyl-L-methionine</keyword>
<comment type="function">
    <text evidence="5">Methylates the class 1 translation termination release factors RF1/PrfA and RF2/PrfB on the glutamine residue of the universally conserved GGQ motif.</text>
</comment>
<feature type="binding site" evidence="5">
    <location>
        <position position="191"/>
    </location>
    <ligand>
        <name>S-adenosyl-L-methionine</name>
        <dbReference type="ChEBI" id="CHEBI:59789"/>
    </ligand>
</feature>
<feature type="binding site" evidence="5">
    <location>
        <position position="149"/>
    </location>
    <ligand>
        <name>S-adenosyl-L-methionine</name>
        <dbReference type="ChEBI" id="CHEBI:59789"/>
    </ligand>
</feature>
<dbReference type="CDD" id="cd02440">
    <property type="entry name" value="AdoMet_MTases"/>
    <property type="match status" value="1"/>
</dbReference>
<dbReference type="GO" id="GO:0102559">
    <property type="term" value="F:peptide chain release factor N(5)-glutamine methyltransferase activity"/>
    <property type="evidence" value="ECO:0007669"/>
    <property type="project" value="UniProtKB-EC"/>
</dbReference>
<dbReference type="EMBL" id="JBHUOR010000023">
    <property type="protein sequence ID" value="MFD2867716.1"/>
    <property type="molecule type" value="Genomic_DNA"/>
</dbReference>
<dbReference type="SUPFAM" id="SSF53335">
    <property type="entry name" value="S-adenosyl-L-methionine-dependent methyltransferases"/>
    <property type="match status" value="1"/>
</dbReference>
<keyword evidence="9" id="KW-1185">Reference proteome</keyword>
<dbReference type="InterPro" id="IPR007848">
    <property type="entry name" value="Small_mtfrase_dom"/>
</dbReference>
<keyword evidence="1 5" id="KW-0489">Methyltransferase</keyword>
<dbReference type="Pfam" id="PF05175">
    <property type="entry name" value="MTS"/>
    <property type="match status" value="1"/>
</dbReference>
<evidence type="ECO:0000256" key="5">
    <source>
        <dbReference type="HAMAP-Rule" id="MF_02126"/>
    </source>
</evidence>
<reference evidence="9" key="1">
    <citation type="journal article" date="2019" name="Int. J. Syst. Evol. Microbiol.">
        <title>The Global Catalogue of Microorganisms (GCM) 10K type strain sequencing project: providing services to taxonomists for standard genome sequencing and annotation.</title>
        <authorList>
            <consortium name="The Broad Institute Genomics Platform"/>
            <consortium name="The Broad Institute Genome Sequencing Center for Infectious Disease"/>
            <person name="Wu L."/>
            <person name="Ma J."/>
        </authorList>
    </citation>
    <scope>NUCLEOTIDE SEQUENCE [LARGE SCALE GENOMIC DNA]</scope>
    <source>
        <strain evidence="9">KCTC 33522</strain>
    </source>
</reference>
<comment type="similarity">
    <text evidence="5">Belongs to the protein N5-glutamine methyltransferase family. PrmC subfamily.</text>
</comment>
<dbReference type="PANTHER" id="PTHR18895">
    <property type="entry name" value="HEMK METHYLTRANSFERASE"/>
    <property type="match status" value="1"/>
</dbReference>
<gene>
    <name evidence="5 8" type="primary">prmC</name>
    <name evidence="8" type="ORF">ACFSY7_04245</name>
</gene>
<dbReference type="InterPro" id="IPR019874">
    <property type="entry name" value="RF_methyltr_PrmC"/>
</dbReference>
<organism evidence="8 9">
    <name type="scientific">Kurthia populi</name>
    <dbReference type="NCBI Taxonomy" id="1562132"/>
    <lineage>
        <taxon>Bacteria</taxon>
        <taxon>Bacillati</taxon>
        <taxon>Bacillota</taxon>
        <taxon>Bacilli</taxon>
        <taxon>Bacillales</taxon>
        <taxon>Caryophanaceae</taxon>
        <taxon>Kurthia</taxon>
    </lineage>
</organism>
<feature type="domain" description="Release factor glutamine methyltransferase N-terminal" evidence="7">
    <location>
        <begin position="10"/>
        <end position="77"/>
    </location>
</feature>
<accession>A0ABW5XXK0</accession>
<comment type="caution">
    <text evidence="8">The sequence shown here is derived from an EMBL/GenBank/DDBJ whole genome shotgun (WGS) entry which is preliminary data.</text>
</comment>
<feature type="binding site" evidence="5">
    <location>
        <begin position="126"/>
        <end position="130"/>
    </location>
    <ligand>
        <name>S-adenosyl-L-methionine</name>
        <dbReference type="ChEBI" id="CHEBI:59789"/>
    </ligand>
</feature>
<dbReference type="InterPro" id="IPR050320">
    <property type="entry name" value="N5-glutamine_MTase"/>
</dbReference>
<dbReference type="InterPro" id="IPR040758">
    <property type="entry name" value="PrmC_N"/>
</dbReference>
<evidence type="ECO:0000256" key="4">
    <source>
        <dbReference type="ARBA" id="ARBA00048391"/>
    </source>
</evidence>
<feature type="domain" description="Methyltransferase small" evidence="6">
    <location>
        <begin position="118"/>
        <end position="201"/>
    </location>
</feature>
<dbReference type="InterPro" id="IPR004556">
    <property type="entry name" value="HemK-like"/>
</dbReference>
<dbReference type="NCBIfam" id="TIGR03534">
    <property type="entry name" value="RF_mod_PrmC"/>
    <property type="match status" value="1"/>
</dbReference>
<dbReference type="InterPro" id="IPR002052">
    <property type="entry name" value="DNA_methylase_N6_adenine_CS"/>
</dbReference>
<dbReference type="EC" id="2.1.1.297" evidence="5"/>
<name>A0ABW5XXK0_9BACL</name>
<evidence type="ECO:0000256" key="3">
    <source>
        <dbReference type="ARBA" id="ARBA00022691"/>
    </source>
</evidence>
<evidence type="ECO:0000313" key="8">
    <source>
        <dbReference type="EMBL" id="MFD2867716.1"/>
    </source>
</evidence>
<evidence type="ECO:0000313" key="9">
    <source>
        <dbReference type="Proteomes" id="UP001597568"/>
    </source>
</evidence>
<dbReference type="InterPro" id="IPR029063">
    <property type="entry name" value="SAM-dependent_MTases_sf"/>
</dbReference>
<evidence type="ECO:0000256" key="2">
    <source>
        <dbReference type="ARBA" id="ARBA00022679"/>
    </source>
</evidence>
<dbReference type="HAMAP" id="MF_02126">
    <property type="entry name" value="RF_methyltr_PrmC"/>
    <property type="match status" value="1"/>
</dbReference>